<feature type="site" description="Positions MEP for the nucleophilic attack" evidence="7">
    <location>
        <position position="211"/>
    </location>
</feature>
<dbReference type="InterPro" id="IPR001228">
    <property type="entry name" value="IspD"/>
</dbReference>
<evidence type="ECO:0000313" key="9">
    <source>
        <dbReference type="Proteomes" id="UP000028542"/>
    </source>
</evidence>
<dbReference type="eggNOG" id="COG1211">
    <property type="taxonomic scope" value="Bacteria"/>
</dbReference>
<feature type="site" description="Transition state stabilizer" evidence="7">
    <location>
        <position position="16"/>
    </location>
</feature>
<organism evidence="8 9">
    <name type="scientific">Clostridium sulfidigenes</name>
    <dbReference type="NCBI Taxonomy" id="318464"/>
    <lineage>
        <taxon>Bacteria</taxon>
        <taxon>Bacillati</taxon>
        <taxon>Bacillota</taxon>
        <taxon>Clostridia</taxon>
        <taxon>Eubacteriales</taxon>
        <taxon>Clostridiaceae</taxon>
        <taxon>Clostridium</taxon>
    </lineage>
</organism>
<dbReference type="RefSeq" id="WP_035135177.1">
    <property type="nucleotide sequence ID" value="NZ_JPMD01000043.1"/>
</dbReference>
<dbReference type="PROSITE" id="PS01295">
    <property type="entry name" value="ISPD"/>
    <property type="match status" value="1"/>
</dbReference>
<dbReference type="UniPathway" id="UPA00056">
    <property type="reaction ID" value="UER00093"/>
</dbReference>
<evidence type="ECO:0000256" key="2">
    <source>
        <dbReference type="ARBA" id="ARBA00004787"/>
    </source>
</evidence>
<dbReference type="InterPro" id="IPR034683">
    <property type="entry name" value="IspD/TarI"/>
</dbReference>
<protein>
    <recommendedName>
        <fullName evidence="7">2-C-methyl-D-erythritol 4-phosphate cytidylyltransferase</fullName>
        <ecNumber evidence="7">2.7.7.60</ecNumber>
    </recommendedName>
    <alternativeName>
        <fullName evidence="7">4-diphosphocytidyl-2C-methyl-D-erythritol synthase</fullName>
    </alternativeName>
    <alternativeName>
        <fullName evidence="7">MEP cytidylyltransferase</fullName>
        <shortName evidence="7">MCT</shortName>
    </alternativeName>
</protein>
<dbReference type="Pfam" id="PF01128">
    <property type="entry name" value="IspD"/>
    <property type="match status" value="1"/>
</dbReference>
<comment type="function">
    <text evidence="7">Catalyzes the formation of 4-diphosphocytidyl-2-C-methyl-D-erythritol from CTP and 2-C-methyl-D-erythritol 4-phosphate (MEP).</text>
</comment>
<feature type="site" description="Positions MEP for the nucleophilic attack" evidence="7">
    <location>
        <position position="155"/>
    </location>
</feature>
<dbReference type="NCBIfam" id="NF001183">
    <property type="entry name" value="PRK00155.1-3"/>
    <property type="match status" value="1"/>
</dbReference>
<evidence type="ECO:0000256" key="1">
    <source>
        <dbReference type="ARBA" id="ARBA00001282"/>
    </source>
</evidence>
<evidence type="ECO:0000256" key="4">
    <source>
        <dbReference type="ARBA" id="ARBA00022679"/>
    </source>
</evidence>
<sequence length="235" mass="26877">MRKNTAIILAAGQGKRMGSNVNKQFLTLAEKPVLYHTIKAFSDNKNIDDIIVLCAEDEMEYCKKNIIEKYDLKKVRALVKGGKERQDSVYNGLKAIEPCDIVLIHDGARPFVTENIINDGIKNAEKYGACTCGVKSKDTIKIKDKEGFAKETLNREDTFIVQTPQCFKYDIILFCHEKLRKTKEQVTDDAMIVEKFDRKVYLYEGSYLNIKLTTPEDMIIGENILKNKYKYVGNI</sequence>
<comment type="pathway">
    <text evidence="2 7">Isoprenoid biosynthesis; isopentenyl diphosphate biosynthesis via DXP pathway; isopentenyl diphosphate from 1-deoxy-D-xylulose 5-phosphate: step 2/6.</text>
</comment>
<evidence type="ECO:0000313" key="8">
    <source>
        <dbReference type="EMBL" id="KEZ85121.1"/>
    </source>
</evidence>
<keyword evidence="9" id="KW-1185">Reference proteome</keyword>
<dbReference type="AlphaFoldDB" id="A0A084J837"/>
<accession>A0A084J837</accession>
<dbReference type="PANTHER" id="PTHR32125:SF4">
    <property type="entry name" value="2-C-METHYL-D-ERYTHRITOL 4-PHOSPHATE CYTIDYLYLTRANSFERASE, CHLOROPLASTIC"/>
    <property type="match status" value="1"/>
</dbReference>
<dbReference type="Proteomes" id="UP000028542">
    <property type="component" value="Unassembled WGS sequence"/>
</dbReference>
<evidence type="ECO:0000256" key="5">
    <source>
        <dbReference type="ARBA" id="ARBA00022695"/>
    </source>
</evidence>
<dbReference type="InterPro" id="IPR050088">
    <property type="entry name" value="IspD/TarI_cytidylyltransf_bact"/>
</dbReference>
<comment type="similarity">
    <text evidence="3 7">Belongs to the IspD/TarI cytidylyltransferase family. IspD subfamily.</text>
</comment>
<dbReference type="NCBIfam" id="TIGR00453">
    <property type="entry name" value="ispD"/>
    <property type="match status" value="1"/>
</dbReference>
<dbReference type="InterPro" id="IPR018294">
    <property type="entry name" value="ISPD_synthase_CS"/>
</dbReference>
<name>A0A084J837_9CLOT</name>
<dbReference type="SUPFAM" id="SSF53448">
    <property type="entry name" value="Nucleotide-diphospho-sugar transferases"/>
    <property type="match status" value="1"/>
</dbReference>
<dbReference type="STRING" id="318464.IO99_16500"/>
<keyword evidence="4 7" id="KW-0808">Transferase</keyword>
<keyword evidence="5 7" id="KW-0548">Nucleotidyltransferase</keyword>
<evidence type="ECO:0000256" key="6">
    <source>
        <dbReference type="ARBA" id="ARBA00023229"/>
    </source>
</evidence>
<feature type="site" description="Transition state stabilizer" evidence="7">
    <location>
        <position position="23"/>
    </location>
</feature>
<dbReference type="Gene3D" id="3.90.550.10">
    <property type="entry name" value="Spore Coat Polysaccharide Biosynthesis Protein SpsA, Chain A"/>
    <property type="match status" value="1"/>
</dbReference>
<keyword evidence="6 7" id="KW-0414">Isoprene biosynthesis</keyword>
<dbReference type="GO" id="GO:0019288">
    <property type="term" value="P:isopentenyl diphosphate biosynthetic process, methylerythritol 4-phosphate pathway"/>
    <property type="evidence" value="ECO:0007669"/>
    <property type="project" value="UniProtKB-UniRule"/>
</dbReference>
<dbReference type="CDD" id="cd02516">
    <property type="entry name" value="CDP-ME_synthetase"/>
    <property type="match status" value="1"/>
</dbReference>
<dbReference type="InterPro" id="IPR029044">
    <property type="entry name" value="Nucleotide-diphossugar_trans"/>
</dbReference>
<evidence type="ECO:0000256" key="3">
    <source>
        <dbReference type="ARBA" id="ARBA00009789"/>
    </source>
</evidence>
<evidence type="ECO:0000256" key="7">
    <source>
        <dbReference type="HAMAP-Rule" id="MF_00108"/>
    </source>
</evidence>
<dbReference type="HAMAP" id="MF_00108">
    <property type="entry name" value="IspD"/>
    <property type="match status" value="1"/>
</dbReference>
<dbReference type="FunFam" id="3.90.550.10:FF:000003">
    <property type="entry name" value="2-C-methyl-D-erythritol 4-phosphate cytidylyltransferase"/>
    <property type="match status" value="1"/>
</dbReference>
<proteinExistence type="inferred from homology"/>
<dbReference type="EC" id="2.7.7.60" evidence="7"/>
<dbReference type="GO" id="GO:0050518">
    <property type="term" value="F:2-C-methyl-D-erythritol 4-phosphate cytidylyltransferase activity"/>
    <property type="evidence" value="ECO:0007669"/>
    <property type="project" value="UniProtKB-UniRule"/>
</dbReference>
<dbReference type="PANTHER" id="PTHR32125">
    <property type="entry name" value="2-C-METHYL-D-ERYTHRITOL 4-PHOSPHATE CYTIDYLYLTRANSFERASE, CHLOROPLASTIC"/>
    <property type="match status" value="1"/>
</dbReference>
<comment type="catalytic activity">
    <reaction evidence="1 7">
        <text>2-C-methyl-D-erythritol 4-phosphate + CTP + H(+) = 4-CDP-2-C-methyl-D-erythritol + diphosphate</text>
        <dbReference type="Rhea" id="RHEA:13429"/>
        <dbReference type="ChEBI" id="CHEBI:15378"/>
        <dbReference type="ChEBI" id="CHEBI:33019"/>
        <dbReference type="ChEBI" id="CHEBI:37563"/>
        <dbReference type="ChEBI" id="CHEBI:57823"/>
        <dbReference type="ChEBI" id="CHEBI:58262"/>
        <dbReference type="EC" id="2.7.7.60"/>
    </reaction>
</comment>
<gene>
    <name evidence="7" type="primary">ispD</name>
    <name evidence="8" type="ORF">IO99_16500</name>
</gene>
<dbReference type="EMBL" id="JPMD01000043">
    <property type="protein sequence ID" value="KEZ85121.1"/>
    <property type="molecule type" value="Genomic_DNA"/>
</dbReference>
<comment type="caution">
    <text evidence="8">The sequence shown here is derived from an EMBL/GenBank/DDBJ whole genome shotgun (WGS) entry which is preliminary data.</text>
</comment>
<reference evidence="8 9" key="1">
    <citation type="submission" date="2014-07" db="EMBL/GenBank/DDBJ databases">
        <title>Draft genome of Clostridium sulfidigenes 113A isolated from sediments associated with methane hydrate from Krishna Godavari basin.</title>
        <authorList>
            <person name="Honkalas V.S."/>
            <person name="Dabir A.P."/>
            <person name="Arora P."/>
            <person name="Dhakephalkar P.K."/>
        </authorList>
    </citation>
    <scope>NUCLEOTIDE SEQUENCE [LARGE SCALE GENOMIC DNA]</scope>
    <source>
        <strain evidence="8 9">113A</strain>
    </source>
</reference>